<gene>
    <name evidence="2" type="ORF">BJA5080_07412</name>
</gene>
<dbReference type="AlphaFoldDB" id="A0A837C6E0"/>
<evidence type="ECO:0000313" key="2">
    <source>
        <dbReference type="EMBL" id="KGJ64712.1"/>
    </source>
</evidence>
<accession>A0A837C6E0</accession>
<feature type="region of interest" description="Disordered" evidence="1">
    <location>
        <begin position="1"/>
        <end position="22"/>
    </location>
</feature>
<organism evidence="2 3">
    <name type="scientific">Bradyrhizobium diazoefficiens SEMIA 5080</name>
    <dbReference type="NCBI Taxonomy" id="754504"/>
    <lineage>
        <taxon>Bacteria</taxon>
        <taxon>Pseudomonadati</taxon>
        <taxon>Pseudomonadota</taxon>
        <taxon>Alphaproteobacteria</taxon>
        <taxon>Hyphomicrobiales</taxon>
        <taxon>Nitrobacteraceae</taxon>
        <taxon>Bradyrhizobium</taxon>
    </lineage>
</organism>
<dbReference type="Proteomes" id="UP000024900">
    <property type="component" value="Unassembled WGS sequence"/>
</dbReference>
<proteinExistence type="predicted"/>
<reference evidence="2 3" key="1">
    <citation type="journal article" date="2014" name="BMC Genomics">
        <title>Comparative genomics of Bradyrhizobium japonicum CPAC 15 and Bradyrhizobium diazoefficiens CPAC 7: elite model strains for understanding symbiotic performance with soybean.</title>
        <authorList>
            <person name="Siqueira A.F."/>
            <person name="Ormeno-Orrillo E."/>
            <person name="Souza R.C."/>
            <person name="Rodrigues E.P."/>
            <person name="Almeida L.G."/>
            <person name="Barcellos F.G."/>
            <person name="Batista J.S."/>
            <person name="Nakatami A.S."/>
            <person name="Martinez-Romero E."/>
            <person name="Vasconcelos A.T."/>
            <person name="Hungria M."/>
        </authorList>
    </citation>
    <scope>NUCLEOTIDE SEQUENCE [LARGE SCALE GENOMIC DNA]</scope>
    <source>
        <strain evidence="2 3">SEMIA 5080</strain>
    </source>
</reference>
<evidence type="ECO:0000313" key="3">
    <source>
        <dbReference type="Proteomes" id="UP000024900"/>
    </source>
</evidence>
<sequence length="73" mass="8318">MIFRSHEIFRESPKSGEDEPRILGKHERAFAKLAIRFQKIAAVVASYNGTRAARQNGPWGRSAGRLAYCKEKR</sequence>
<dbReference type="EMBL" id="ADOU02000007">
    <property type="protein sequence ID" value="KGJ64712.1"/>
    <property type="molecule type" value="Genomic_DNA"/>
</dbReference>
<comment type="caution">
    <text evidence="2">The sequence shown here is derived from an EMBL/GenBank/DDBJ whole genome shotgun (WGS) entry which is preliminary data.</text>
</comment>
<protein>
    <submittedName>
        <fullName evidence="2">Uncharacterized protein</fullName>
    </submittedName>
</protein>
<name>A0A837C6E0_9BRAD</name>
<evidence type="ECO:0000256" key="1">
    <source>
        <dbReference type="SAM" id="MobiDB-lite"/>
    </source>
</evidence>